<accession>W4FDM6</accession>
<organism evidence="1">
    <name type="scientific">Aphanomyces astaci</name>
    <name type="common">Crayfish plague agent</name>
    <dbReference type="NCBI Taxonomy" id="112090"/>
    <lineage>
        <taxon>Eukaryota</taxon>
        <taxon>Sar</taxon>
        <taxon>Stramenopiles</taxon>
        <taxon>Oomycota</taxon>
        <taxon>Saprolegniomycetes</taxon>
        <taxon>Saprolegniales</taxon>
        <taxon>Verrucalvaceae</taxon>
        <taxon>Aphanomyces</taxon>
    </lineage>
</organism>
<dbReference type="AlphaFoldDB" id="W4FDM6"/>
<dbReference type="EMBL" id="KI913231">
    <property type="protein sequence ID" value="ETV65555.1"/>
    <property type="molecule type" value="Genomic_DNA"/>
</dbReference>
<protein>
    <submittedName>
        <fullName evidence="1">Uncharacterized protein</fullName>
    </submittedName>
</protein>
<proteinExistence type="predicted"/>
<dbReference type="GeneID" id="20819747"/>
<dbReference type="VEuPathDB" id="FungiDB:H257_17751"/>
<dbReference type="RefSeq" id="XP_009844944.1">
    <property type="nucleotide sequence ID" value="XM_009846642.1"/>
</dbReference>
<sequence length="69" mass="7682">MQYGATGAYLVLYTTSTFGGGGECWLHLSEATTAKEKRIVMIERAIKAWDLITERDVRASFIKALPKSE</sequence>
<evidence type="ECO:0000313" key="1">
    <source>
        <dbReference type="EMBL" id="ETV65555.1"/>
    </source>
</evidence>
<name>W4FDM6_APHAT</name>
<gene>
    <name evidence="1" type="ORF">H257_17751</name>
</gene>
<reference evidence="1" key="1">
    <citation type="submission" date="2013-12" db="EMBL/GenBank/DDBJ databases">
        <title>The Genome Sequence of Aphanomyces astaci APO3.</title>
        <authorList>
            <consortium name="The Broad Institute Genomics Platform"/>
            <person name="Russ C."/>
            <person name="Tyler B."/>
            <person name="van West P."/>
            <person name="Dieguez-Uribeondo J."/>
            <person name="Young S.K."/>
            <person name="Zeng Q."/>
            <person name="Gargeya S."/>
            <person name="Fitzgerald M."/>
            <person name="Abouelleil A."/>
            <person name="Alvarado L."/>
            <person name="Chapman S.B."/>
            <person name="Gainer-Dewar J."/>
            <person name="Goldberg J."/>
            <person name="Griggs A."/>
            <person name="Gujja S."/>
            <person name="Hansen M."/>
            <person name="Howarth C."/>
            <person name="Imamovic A."/>
            <person name="Ireland A."/>
            <person name="Larimer J."/>
            <person name="McCowan C."/>
            <person name="Murphy C."/>
            <person name="Pearson M."/>
            <person name="Poon T.W."/>
            <person name="Priest M."/>
            <person name="Roberts A."/>
            <person name="Saif S."/>
            <person name="Shea T."/>
            <person name="Sykes S."/>
            <person name="Wortman J."/>
            <person name="Nusbaum C."/>
            <person name="Birren B."/>
        </authorList>
    </citation>
    <scope>NUCLEOTIDE SEQUENCE [LARGE SCALE GENOMIC DNA]</scope>
    <source>
        <strain evidence="1">APO3</strain>
    </source>
</reference>